<evidence type="ECO:0000256" key="2">
    <source>
        <dbReference type="ARBA" id="ARBA00009695"/>
    </source>
</evidence>
<dbReference type="Pfam" id="PF21982">
    <property type="entry name" value="RecX_HTH1"/>
    <property type="match status" value="1"/>
</dbReference>
<protein>
    <recommendedName>
        <fullName evidence="3 5">Regulatory protein RecX</fullName>
    </recommendedName>
</protein>
<feature type="region of interest" description="Disordered" evidence="6">
    <location>
        <begin position="1"/>
        <end position="25"/>
    </location>
</feature>
<evidence type="ECO:0000259" key="7">
    <source>
        <dbReference type="Pfam" id="PF02631"/>
    </source>
</evidence>
<dbReference type="Gene3D" id="1.10.10.10">
    <property type="entry name" value="Winged helix-like DNA-binding domain superfamily/Winged helix DNA-binding domain"/>
    <property type="match status" value="2"/>
</dbReference>
<comment type="function">
    <text evidence="5">Modulates RecA activity.</text>
</comment>
<dbReference type="Pfam" id="PF02631">
    <property type="entry name" value="RecX_HTH2"/>
    <property type="match status" value="1"/>
</dbReference>
<dbReference type="GO" id="GO:0005737">
    <property type="term" value="C:cytoplasm"/>
    <property type="evidence" value="ECO:0007669"/>
    <property type="project" value="UniProtKB-SubCell"/>
</dbReference>
<dbReference type="PANTHER" id="PTHR33602">
    <property type="entry name" value="REGULATORY PROTEIN RECX FAMILY PROTEIN"/>
    <property type="match status" value="1"/>
</dbReference>
<accession>A0A845KXV8</accession>
<evidence type="ECO:0000256" key="4">
    <source>
        <dbReference type="ARBA" id="ARBA00022490"/>
    </source>
</evidence>
<comment type="similarity">
    <text evidence="2 5">Belongs to the RecX family.</text>
</comment>
<dbReference type="InterPro" id="IPR053926">
    <property type="entry name" value="RecX_HTH_1st"/>
</dbReference>
<dbReference type="RefSeq" id="WP_161254202.1">
    <property type="nucleotide sequence ID" value="NZ_WXEY01000002.1"/>
</dbReference>
<keyword evidence="4 5" id="KW-0963">Cytoplasm</keyword>
<dbReference type="Proteomes" id="UP000463470">
    <property type="component" value="Unassembled WGS sequence"/>
</dbReference>
<evidence type="ECO:0000313" key="10">
    <source>
        <dbReference type="Proteomes" id="UP000463470"/>
    </source>
</evidence>
<dbReference type="OrthoDB" id="1734100at2"/>
<gene>
    <name evidence="5" type="primary">recX</name>
    <name evidence="9" type="ORF">GTO91_02130</name>
</gene>
<dbReference type="InterPro" id="IPR036388">
    <property type="entry name" value="WH-like_DNA-bd_sf"/>
</dbReference>
<evidence type="ECO:0000256" key="5">
    <source>
        <dbReference type="HAMAP-Rule" id="MF_01114"/>
    </source>
</evidence>
<dbReference type="PANTHER" id="PTHR33602:SF1">
    <property type="entry name" value="REGULATORY PROTEIN RECX FAMILY PROTEIN"/>
    <property type="match status" value="1"/>
</dbReference>
<comment type="subcellular location">
    <subcellularLocation>
        <location evidence="1 5">Cytoplasm</location>
    </subcellularLocation>
</comment>
<organism evidence="9 10">
    <name type="scientific">Heliomicrobium undosum</name>
    <dbReference type="NCBI Taxonomy" id="121734"/>
    <lineage>
        <taxon>Bacteria</taxon>
        <taxon>Bacillati</taxon>
        <taxon>Bacillota</taxon>
        <taxon>Clostridia</taxon>
        <taxon>Eubacteriales</taxon>
        <taxon>Heliobacteriaceae</taxon>
        <taxon>Heliomicrobium</taxon>
    </lineage>
</organism>
<evidence type="ECO:0000256" key="6">
    <source>
        <dbReference type="SAM" id="MobiDB-lite"/>
    </source>
</evidence>
<evidence type="ECO:0000313" key="9">
    <source>
        <dbReference type="EMBL" id="MZP28522.1"/>
    </source>
</evidence>
<dbReference type="InterPro" id="IPR053924">
    <property type="entry name" value="RecX_HTH_2nd"/>
</dbReference>
<feature type="domain" description="RecX second three-helical" evidence="7">
    <location>
        <begin position="79"/>
        <end position="118"/>
    </location>
</feature>
<proteinExistence type="inferred from homology"/>
<keyword evidence="10" id="KW-1185">Reference proteome</keyword>
<evidence type="ECO:0000256" key="1">
    <source>
        <dbReference type="ARBA" id="ARBA00004496"/>
    </source>
</evidence>
<dbReference type="EMBL" id="WXEY01000002">
    <property type="protein sequence ID" value="MZP28522.1"/>
    <property type="molecule type" value="Genomic_DNA"/>
</dbReference>
<name>A0A845KXV8_9FIRM</name>
<evidence type="ECO:0000259" key="8">
    <source>
        <dbReference type="Pfam" id="PF21982"/>
    </source>
</evidence>
<dbReference type="AlphaFoldDB" id="A0A845KXV8"/>
<reference evidence="9 10" key="1">
    <citation type="submission" date="2020-01" db="EMBL/GenBank/DDBJ databases">
        <title>Whole-genome sequence of Heliobacterium undosum DSM 13378.</title>
        <authorList>
            <person name="Kyndt J.A."/>
            <person name="Meyer T.E."/>
        </authorList>
    </citation>
    <scope>NUCLEOTIDE SEQUENCE [LARGE SCALE GENOMIC DNA]</scope>
    <source>
        <strain evidence="9 10">DSM 13378</strain>
    </source>
</reference>
<dbReference type="GO" id="GO:0006282">
    <property type="term" value="P:regulation of DNA repair"/>
    <property type="evidence" value="ECO:0007669"/>
    <property type="project" value="UniProtKB-UniRule"/>
</dbReference>
<feature type="domain" description="RecX first three-helical" evidence="8">
    <location>
        <begin position="29"/>
        <end position="66"/>
    </location>
</feature>
<evidence type="ECO:0000256" key="3">
    <source>
        <dbReference type="ARBA" id="ARBA00018111"/>
    </source>
</evidence>
<comment type="caution">
    <text evidence="9">The sequence shown here is derived from an EMBL/GenBank/DDBJ whole genome shotgun (WGS) entry which is preliminary data.</text>
</comment>
<dbReference type="HAMAP" id="MF_01114">
    <property type="entry name" value="RecX"/>
    <property type="match status" value="1"/>
</dbReference>
<dbReference type="InterPro" id="IPR003783">
    <property type="entry name" value="Regulatory_RecX"/>
</dbReference>
<sequence length="201" mass="22817">MSAAMGPSGFGGMRGKGKTPTEPVTPEEAWTKALLWLSRRSLSRREVETRLRRLGLAEESAEEVIEDIIERLLERGYLDDSRFARSFARYRVETSSTGSQRLIRDLAVRGIEEEAAKTVIDEFLPEAEEEARARRLAEKKLAEWARSRRFSHADAGAVEPGLRRELAARLGRHLQQKGFPLSLIYRLLDSLEAEGRFTFDV</sequence>